<evidence type="ECO:0008006" key="4">
    <source>
        <dbReference type="Google" id="ProtNLM"/>
    </source>
</evidence>
<dbReference type="InterPro" id="IPR038975">
    <property type="entry name" value="THNL"/>
</dbReference>
<dbReference type="OMA" id="KRVTIMF"/>
<feature type="chain" id="PRO_5012080706" description="Thionin-like protein 2" evidence="1">
    <location>
        <begin position="34"/>
        <end position="117"/>
    </location>
</feature>
<comment type="caution">
    <text evidence="2">The sequence shown here is derived from an EMBL/GenBank/DDBJ whole genome shotgun (WGS) entry which is preliminary data.</text>
</comment>
<dbReference type="OrthoDB" id="653285at2759"/>
<dbReference type="PANTHER" id="PTHR36312:SF1">
    <property type="entry name" value="OS01G0594500 PROTEIN"/>
    <property type="match status" value="1"/>
</dbReference>
<name>A0A200PND2_MACCD</name>
<gene>
    <name evidence="2" type="ORF">BVC80_9063g97</name>
</gene>
<feature type="signal peptide" evidence="1">
    <location>
        <begin position="1"/>
        <end position="33"/>
    </location>
</feature>
<dbReference type="AlphaFoldDB" id="A0A200PND2"/>
<proteinExistence type="predicted"/>
<dbReference type="PANTHER" id="PTHR36312">
    <property type="entry name" value="THIONIN-LIKE PROTEIN 1"/>
    <property type="match status" value="1"/>
</dbReference>
<keyword evidence="3" id="KW-1185">Reference proteome</keyword>
<organism evidence="2 3">
    <name type="scientific">Macleaya cordata</name>
    <name type="common">Five-seeded plume-poppy</name>
    <name type="synonym">Bocconia cordata</name>
    <dbReference type="NCBI Taxonomy" id="56857"/>
    <lineage>
        <taxon>Eukaryota</taxon>
        <taxon>Viridiplantae</taxon>
        <taxon>Streptophyta</taxon>
        <taxon>Embryophyta</taxon>
        <taxon>Tracheophyta</taxon>
        <taxon>Spermatophyta</taxon>
        <taxon>Magnoliopsida</taxon>
        <taxon>Ranunculales</taxon>
        <taxon>Papaveraceae</taxon>
        <taxon>Papaveroideae</taxon>
        <taxon>Macleaya</taxon>
    </lineage>
</organism>
<evidence type="ECO:0000313" key="2">
    <source>
        <dbReference type="EMBL" id="OUZ99723.1"/>
    </source>
</evidence>
<keyword evidence="1" id="KW-0732">Signal</keyword>
<dbReference type="Proteomes" id="UP000195402">
    <property type="component" value="Unassembled WGS sequence"/>
</dbReference>
<protein>
    <recommendedName>
        <fullName evidence="4">Thionin-like protein 2</fullName>
    </recommendedName>
</protein>
<accession>A0A200PND2</accession>
<dbReference type="InParanoid" id="A0A200PND2"/>
<evidence type="ECO:0000256" key="1">
    <source>
        <dbReference type="SAM" id="SignalP"/>
    </source>
</evidence>
<evidence type="ECO:0000313" key="3">
    <source>
        <dbReference type="Proteomes" id="UP000195402"/>
    </source>
</evidence>
<sequence length="117" mass="12934">MEGKSTSTVNKPIAVMLVFSILVLGVFVEQTEASFVGCYAKCFLICSVRPFMSYSRCALNCLKQCHHPSSSNDDLHYYCQMDCAASDCTNISTPQHPRAHEVEGCLNSCSDKCTLKH</sequence>
<reference evidence="2 3" key="1">
    <citation type="journal article" date="2017" name="Mol. Plant">
        <title>The Genome of Medicinal Plant Macleaya cordata Provides New Insights into Benzylisoquinoline Alkaloids Metabolism.</title>
        <authorList>
            <person name="Liu X."/>
            <person name="Liu Y."/>
            <person name="Huang P."/>
            <person name="Ma Y."/>
            <person name="Qing Z."/>
            <person name="Tang Q."/>
            <person name="Cao H."/>
            <person name="Cheng P."/>
            <person name="Zheng Y."/>
            <person name="Yuan Z."/>
            <person name="Zhou Y."/>
            <person name="Liu J."/>
            <person name="Tang Z."/>
            <person name="Zhuo Y."/>
            <person name="Zhang Y."/>
            <person name="Yu L."/>
            <person name="Huang J."/>
            <person name="Yang P."/>
            <person name="Peng Q."/>
            <person name="Zhang J."/>
            <person name="Jiang W."/>
            <person name="Zhang Z."/>
            <person name="Lin K."/>
            <person name="Ro D.K."/>
            <person name="Chen X."/>
            <person name="Xiong X."/>
            <person name="Shang Y."/>
            <person name="Huang S."/>
            <person name="Zeng J."/>
        </authorList>
    </citation>
    <scope>NUCLEOTIDE SEQUENCE [LARGE SCALE GENOMIC DNA]</scope>
    <source>
        <strain evidence="3">cv. BLH2017</strain>
        <tissue evidence="2">Root</tissue>
    </source>
</reference>
<dbReference type="EMBL" id="MVGT01004391">
    <property type="protein sequence ID" value="OUZ99723.1"/>
    <property type="molecule type" value="Genomic_DNA"/>
</dbReference>